<evidence type="ECO:0000256" key="4">
    <source>
        <dbReference type="ARBA" id="ARBA00022692"/>
    </source>
</evidence>
<feature type="transmembrane region" description="Helical" evidence="9">
    <location>
        <begin position="50"/>
        <end position="78"/>
    </location>
</feature>
<dbReference type="InterPro" id="IPR038379">
    <property type="entry name" value="SecE_sf"/>
</dbReference>
<evidence type="ECO:0000313" key="10">
    <source>
        <dbReference type="EMBL" id="HDD43820.1"/>
    </source>
</evidence>
<gene>
    <name evidence="9 10" type="primary">secE</name>
    <name evidence="10" type="ORF">ENG63_03030</name>
</gene>
<comment type="similarity">
    <text evidence="9">Belongs to the SecE/SEC61-gamma family.</text>
</comment>
<keyword evidence="2 9" id="KW-0813">Transport</keyword>
<evidence type="ECO:0000256" key="5">
    <source>
        <dbReference type="ARBA" id="ARBA00022927"/>
    </source>
</evidence>
<protein>
    <recommendedName>
        <fullName evidence="9">Protein translocase subunit SecE</fullName>
    </recommendedName>
</protein>
<organism evidence="10">
    <name type="scientific">Desulfofervidus auxilii</name>
    <dbReference type="NCBI Taxonomy" id="1621989"/>
    <lineage>
        <taxon>Bacteria</taxon>
        <taxon>Pseudomonadati</taxon>
        <taxon>Thermodesulfobacteriota</taxon>
        <taxon>Candidatus Desulfofervidia</taxon>
        <taxon>Candidatus Desulfofervidales</taxon>
        <taxon>Candidatus Desulfofervidaceae</taxon>
        <taxon>Candidatus Desulfofervidus</taxon>
    </lineage>
</organism>
<evidence type="ECO:0000256" key="8">
    <source>
        <dbReference type="ARBA" id="ARBA00023136"/>
    </source>
</evidence>
<dbReference type="NCBIfam" id="TIGR00964">
    <property type="entry name" value="secE_bact"/>
    <property type="match status" value="1"/>
</dbReference>
<dbReference type="PROSITE" id="PS01067">
    <property type="entry name" value="SECE_SEC61G"/>
    <property type="match status" value="1"/>
</dbReference>
<comment type="subunit">
    <text evidence="9">Component of the Sec protein translocase complex. Heterotrimer consisting of SecY, SecE and SecG subunits. The heterotrimers can form oligomers, although 1 heterotrimer is thought to be able to translocate proteins. Interacts with the ribosome. Interacts with SecDF, and other proteins may be involved. Interacts with SecA.</text>
</comment>
<dbReference type="GO" id="GO:0043952">
    <property type="term" value="P:protein transport by the Sec complex"/>
    <property type="evidence" value="ECO:0007669"/>
    <property type="project" value="UniProtKB-UniRule"/>
</dbReference>
<dbReference type="InterPro" id="IPR001901">
    <property type="entry name" value="Translocase_SecE/Sec61-g"/>
</dbReference>
<dbReference type="EMBL" id="DRBS01000118">
    <property type="protein sequence ID" value="HDD43820.1"/>
    <property type="molecule type" value="Genomic_DNA"/>
</dbReference>
<keyword evidence="6 9" id="KW-1133">Transmembrane helix</keyword>
<evidence type="ECO:0000256" key="2">
    <source>
        <dbReference type="ARBA" id="ARBA00022448"/>
    </source>
</evidence>
<dbReference type="PANTHER" id="PTHR33910:SF1">
    <property type="entry name" value="PROTEIN TRANSLOCASE SUBUNIT SECE"/>
    <property type="match status" value="1"/>
</dbReference>
<keyword evidence="3 9" id="KW-1003">Cell membrane</keyword>
<dbReference type="GO" id="GO:0005886">
    <property type="term" value="C:plasma membrane"/>
    <property type="evidence" value="ECO:0007669"/>
    <property type="project" value="UniProtKB-SubCell"/>
</dbReference>
<dbReference type="InterPro" id="IPR005807">
    <property type="entry name" value="SecE_bac"/>
</dbReference>
<comment type="subcellular location">
    <subcellularLocation>
        <location evidence="9">Cell membrane</location>
        <topology evidence="9">Single-pass membrane protein</topology>
    </subcellularLocation>
    <subcellularLocation>
        <location evidence="1">Membrane</location>
    </subcellularLocation>
</comment>
<evidence type="ECO:0000256" key="6">
    <source>
        <dbReference type="ARBA" id="ARBA00022989"/>
    </source>
</evidence>
<dbReference type="AlphaFoldDB" id="A0A7C0U1Z4"/>
<reference evidence="10" key="1">
    <citation type="journal article" date="2020" name="mSystems">
        <title>Genome- and Community-Level Interaction Insights into Carbon Utilization and Element Cycling Functions of Hydrothermarchaeota in Hydrothermal Sediment.</title>
        <authorList>
            <person name="Zhou Z."/>
            <person name="Liu Y."/>
            <person name="Xu W."/>
            <person name="Pan J."/>
            <person name="Luo Z.H."/>
            <person name="Li M."/>
        </authorList>
    </citation>
    <scope>NUCLEOTIDE SEQUENCE [LARGE SCALE GENOMIC DNA]</scope>
    <source>
        <strain evidence="10">HyVt-233</strain>
    </source>
</reference>
<accession>A0A7C0U1Z4</accession>
<proteinExistence type="inferred from homology"/>
<dbReference type="HAMAP" id="MF_00422">
    <property type="entry name" value="SecE"/>
    <property type="match status" value="1"/>
</dbReference>
<dbReference type="GO" id="GO:0008320">
    <property type="term" value="F:protein transmembrane transporter activity"/>
    <property type="evidence" value="ECO:0007669"/>
    <property type="project" value="UniProtKB-UniRule"/>
</dbReference>
<evidence type="ECO:0000256" key="9">
    <source>
        <dbReference type="HAMAP-Rule" id="MF_00422"/>
    </source>
</evidence>
<name>A0A7C0U1Z4_DESA2</name>
<dbReference type="PANTHER" id="PTHR33910">
    <property type="entry name" value="PROTEIN TRANSLOCASE SUBUNIT SECE"/>
    <property type="match status" value="1"/>
</dbReference>
<comment type="caution">
    <text evidence="10">The sequence shown here is derived from an EMBL/GenBank/DDBJ whole genome shotgun (WGS) entry which is preliminary data.</text>
</comment>
<sequence length="84" mass="9667">MRKKETKKFSAQVIKEVKGSGLNWFEKIKQFLREVKVETKKVTWPSRREIISSTIVVIAFIIMVAAYFGIIDVIYTAIIGKFLG</sequence>
<comment type="function">
    <text evidence="9">Essential subunit of the Sec protein translocation channel SecYEG. Clamps together the 2 halves of SecY. May contact the channel plug during translocation.</text>
</comment>
<dbReference type="GO" id="GO:0006605">
    <property type="term" value="P:protein targeting"/>
    <property type="evidence" value="ECO:0007669"/>
    <property type="project" value="UniProtKB-UniRule"/>
</dbReference>
<dbReference type="GO" id="GO:0009306">
    <property type="term" value="P:protein secretion"/>
    <property type="evidence" value="ECO:0007669"/>
    <property type="project" value="UniProtKB-UniRule"/>
</dbReference>
<dbReference type="Gene3D" id="1.20.5.1030">
    <property type="entry name" value="Preprotein translocase secy subunit"/>
    <property type="match status" value="1"/>
</dbReference>
<dbReference type="Pfam" id="PF00584">
    <property type="entry name" value="SecE"/>
    <property type="match status" value="1"/>
</dbReference>
<dbReference type="GO" id="GO:0065002">
    <property type="term" value="P:intracellular protein transmembrane transport"/>
    <property type="evidence" value="ECO:0007669"/>
    <property type="project" value="UniProtKB-UniRule"/>
</dbReference>
<keyword evidence="8 9" id="KW-0472">Membrane</keyword>
<keyword evidence="7 9" id="KW-0811">Translocation</keyword>
<evidence type="ECO:0000256" key="7">
    <source>
        <dbReference type="ARBA" id="ARBA00023010"/>
    </source>
</evidence>
<keyword evidence="4 9" id="KW-0812">Transmembrane</keyword>
<evidence type="ECO:0000256" key="1">
    <source>
        <dbReference type="ARBA" id="ARBA00004370"/>
    </source>
</evidence>
<dbReference type="Proteomes" id="UP000886289">
    <property type="component" value="Unassembled WGS sequence"/>
</dbReference>
<keyword evidence="5 9" id="KW-0653">Protein transport</keyword>
<evidence type="ECO:0000256" key="3">
    <source>
        <dbReference type="ARBA" id="ARBA00022475"/>
    </source>
</evidence>